<evidence type="ECO:0000313" key="2">
    <source>
        <dbReference type="EMBL" id="EEP69085.1"/>
    </source>
</evidence>
<dbReference type="Gene3D" id="1.10.30.50">
    <property type="match status" value="1"/>
</dbReference>
<dbReference type="Proteomes" id="UP000003009">
    <property type="component" value="Unassembled WGS sequence"/>
</dbReference>
<dbReference type="Pfam" id="PF01844">
    <property type="entry name" value="HNH"/>
    <property type="match status" value="1"/>
</dbReference>
<dbReference type="GO" id="GO:0008270">
    <property type="term" value="F:zinc ion binding"/>
    <property type="evidence" value="ECO:0007669"/>
    <property type="project" value="InterPro"/>
</dbReference>
<dbReference type="InterPro" id="IPR003615">
    <property type="entry name" value="HNH_nuc"/>
</dbReference>
<evidence type="ECO:0000259" key="1">
    <source>
        <dbReference type="Pfam" id="PF01844"/>
    </source>
</evidence>
<feature type="domain" description="HNH" evidence="1">
    <location>
        <begin position="6"/>
        <end position="36"/>
    </location>
</feature>
<dbReference type="GO" id="GO:0004519">
    <property type="term" value="F:endonuclease activity"/>
    <property type="evidence" value="ECO:0007669"/>
    <property type="project" value="InterPro"/>
</dbReference>
<protein>
    <recommendedName>
        <fullName evidence="1">HNH domain-containing protein</fullName>
    </recommendedName>
</protein>
<dbReference type="CDD" id="cd00085">
    <property type="entry name" value="HNHc"/>
    <property type="match status" value="1"/>
</dbReference>
<gene>
    <name evidence="2" type="ORF">GCWU000324_00997</name>
</gene>
<evidence type="ECO:0000313" key="3">
    <source>
        <dbReference type="Proteomes" id="UP000003009"/>
    </source>
</evidence>
<name>C4GFT0_9NEIS</name>
<dbReference type="STRING" id="629741.GCWU000324_00997"/>
<dbReference type="AlphaFoldDB" id="C4GFT0"/>
<comment type="caution">
    <text evidence="2">The sequence shown here is derived from an EMBL/GenBank/DDBJ whole genome shotgun (WGS) entry which is preliminary data.</text>
</comment>
<proteinExistence type="predicted"/>
<accession>C4GFT0</accession>
<reference evidence="2" key="1">
    <citation type="submission" date="2009-04" db="EMBL/GenBank/DDBJ databases">
        <authorList>
            <person name="Weinstock G."/>
            <person name="Sodergren E."/>
            <person name="Clifton S."/>
            <person name="Fulton L."/>
            <person name="Fulton B."/>
            <person name="Courtney L."/>
            <person name="Fronick C."/>
            <person name="Harrison M."/>
            <person name="Strong C."/>
            <person name="Farmer C."/>
            <person name="Delahaunty K."/>
            <person name="Markovic C."/>
            <person name="Hall O."/>
            <person name="Minx P."/>
            <person name="Tomlinson C."/>
            <person name="Mitreva M."/>
            <person name="Nelson J."/>
            <person name="Hou S."/>
            <person name="Wollam A."/>
            <person name="Pepin K.H."/>
            <person name="Johnson M."/>
            <person name="Bhonagiri V."/>
            <person name="Nash W.E."/>
            <person name="Warren W."/>
            <person name="Chinwalla A."/>
            <person name="Mardis E.R."/>
            <person name="Wilson R.K."/>
        </authorList>
    </citation>
    <scope>NUCLEOTIDE SEQUENCE [LARGE SCALE GENOMIC DNA]</scope>
    <source>
        <strain evidence="2">ATCC 51147</strain>
    </source>
</reference>
<keyword evidence="3" id="KW-1185">Reference proteome</keyword>
<organism evidence="2 3">
    <name type="scientific">Kingella oralis ATCC 51147</name>
    <dbReference type="NCBI Taxonomy" id="629741"/>
    <lineage>
        <taxon>Bacteria</taxon>
        <taxon>Pseudomonadati</taxon>
        <taxon>Pseudomonadota</taxon>
        <taxon>Betaproteobacteria</taxon>
        <taxon>Neisseriales</taxon>
        <taxon>Neisseriaceae</taxon>
        <taxon>Kingella</taxon>
    </lineage>
</organism>
<dbReference type="InterPro" id="IPR002711">
    <property type="entry name" value="HNH"/>
</dbReference>
<sequence>METMCIDHFLPKAKGGSNHLENLMPSCRSCNSTKGTSDLETFRLRVAVHKKTNGIKFTADQINFLKEKNVLTVLKVEPELFFFEQKQG</sequence>
<dbReference type="EMBL" id="ACJW02000002">
    <property type="protein sequence ID" value="EEP69085.1"/>
    <property type="molecule type" value="Genomic_DNA"/>
</dbReference>
<dbReference type="HOGENOM" id="CLU_140063_0_0_4"/>
<dbReference type="GO" id="GO:0003676">
    <property type="term" value="F:nucleic acid binding"/>
    <property type="evidence" value="ECO:0007669"/>
    <property type="project" value="InterPro"/>
</dbReference>